<feature type="compositionally biased region" description="Basic and acidic residues" evidence="1">
    <location>
        <begin position="425"/>
        <end position="447"/>
    </location>
</feature>
<dbReference type="HOGENOM" id="CLU_046118_0_0_9"/>
<dbReference type="AlphaFoldDB" id="A0A078KJG7"/>
<dbReference type="Pfam" id="PF06114">
    <property type="entry name" value="Peptidase_M78"/>
    <property type="match status" value="1"/>
</dbReference>
<keyword evidence="5" id="KW-1185">Reference proteome</keyword>
<reference evidence="5" key="1">
    <citation type="submission" date="2014-07" db="EMBL/GenBank/DDBJ databases">
        <authorList>
            <person name="Wibberg D."/>
        </authorList>
    </citation>
    <scope>NUCLEOTIDE SEQUENCE [LARGE SCALE GENOMIC DNA]</scope>
    <source>
        <strain evidence="5">DG5</strain>
    </source>
</reference>
<dbReference type="Pfam" id="PF08401">
    <property type="entry name" value="ArdcN"/>
    <property type="match status" value="1"/>
</dbReference>
<dbReference type="STRING" id="29343.CCDG5_0646"/>
<feature type="domain" description="IrrE N-terminal-like" evidence="2">
    <location>
        <begin position="296"/>
        <end position="386"/>
    </location>
</feature>
<evidence type="ECO:0000259" key="3">
    <source>
        <dbReference type="Pfam" id="PF08401"/>
    </source>
</evidence>
<sequence>MENNHEIVQGTIKFYDSKEEARRLLLVAGMTETGEYICFNITSDKTYKDNKKYPGSVFVSKTKENGLHHDSYVKTDIEYIIDPASVYSDVKKLGIRLSDADFNRVMARYELLKGENKVRRVYNKADSHDTEFDKIKRSIIKEIENYKRDPRLMAELIDFKAKFWNYSLNNTILIYKQNRGATYVAGYRRWKDLGYNVKRGEKAIRILRPYEVTYYKDPQTEEWKNVRYVPREMLDKIYSNEIETQKRTYYTTAYVFDISQTTCPTSDYPKFYDMGYDSGGHAVIYDSLKSFAIMSGLRVIEDNVHSIALKGFYSPSNSTITINNLLNDSEKVATMVHEFAHALMHKTSTQPKEIMEFEAEVLSHMIQRRLNLPLSDMNKDYLAQYYDKIKGNNIPIEKCFRRISKAYNHITQGLDKELENRGITIGRDRYQNRERAQQQKPKKEQVKENFFNGLEE</sequence>
<feature type="domain" description="N-terminal" evidence="3">
    <location>
        <begin position="134"/>
        <end position="256"/>
    </location>
</feature>
<proteinExistence type="predicted"/>
<dbReference type="Proteomes" id="UP000032431">
    <property type="component" value="Chromosome I"/>
</dbReference>
<dbReference type="GO" id="GO:0003697">
    <property type="term" value="F:single-stranded DNA binding"/>
    <property type="evidence" value="ECO:0007669"/>
    <property type="project" value="InterPro"/>
</dbReference>
<dbReference type="InterPro" id="IPR010359">
    <property type="entry name" value="IrrE_HExxH"/>
</dbReference>
<dbReference type="PATRIC" id="fig|29343.3.peg.675"/>
<evidence type="ECO:0000259" key="2">
    <source>
        <dbReference type="Pfam" id="PF06114"/>
    </source>
</evidence>
<evidence type="ECO:0000313" key="5">
    <source>
        <dbReference type="Proteomes" id="UP000032431"/>
    </source>
</evidence>
<dbReference type="KEGG" id="ccel:CCDG5_0646"/>
<dbReference type="InterPro" id="IPR013610">
    <property type="entry name" value="ArdC_N"/>
</dbReference>
<accession>A0A078KJG7</accession>
<feature type="region of interest" description="Disordered" evidence="1">
    <location>
        <begin position="425"/>
        <end position="456"/>
    </location>
</feature>
<gene>
    <name evidence="4" type="ORF">CCDG5_0646</name>
</gene>
<dbReference type="Gene3D" id="1.10.10.2910">
    <property type="match status" value="1"/>
</dbReference>
<organism evidence="4 5">
    <name type="scientific">[Clostridium] cellulosi</name>
    <dbReference type="NCBI Taxonomy" id="29343"/>
    <lineage>
        <taxon>Bacteria</taxon>
        <taxon>Bacillati</taxon>
        <taxon>Bacillota</taxon>
        <taxon>Clostridia</taxon>
        <taxon>Eubacteriales</taxon>
        <taxon>Oscillospiraceae</taxon>
        <taxon>Oscillospiraceae incertae sedis</taxon>
    </lineage>
</organism>
<protein>
    <submittedName>
        <fullName evidence="4">Uncharacterized protein</fullName>
    </submittedName>
</protein>
<dbReference type="EMBL" id="LM995447">
    <property type="protein sequence ID" value="CDZ23776.1"/>
    <property type="molecule type" value="Genomic_DNA"/>
</dbReference>
<dbReference type="OrthoDB" id="9803716at2"/>
<evidence type="ECO:0000256" key="1">
    <source>
        <dbReference type="SAM" id="MobiDB-lite"/>
    </source>
</evidence>
<evidence type="ECO:0000313" key="4">
    <source>
        <dbReference type="EMBL" id="CDZ23776.1"/>
    </source>
</evidence>
<name>A0A078KJG7_9FIRM</name>